<organism evidence="15 16">
    <name type="scientific">Steinernema hermaphroditum</name>
    <dbReference type="NCBI Taxonomy" id="289476"/>
    <lineage>
        <taxon>Eukaryota</taxon>
        <taxon>Metazoa</taxon>
        <taxon>Ecdysozoa</taxon>
        <taxon>Nematoda</taxon>
        <taxon>Chromadorea</taxon>
        <taxon>Rhabditida</taxon>
        <taxon>Tylenchina</taxon>
        <taxon>Panagrolaimomorpha</taxon>
        <taxon>Strongyloidoidea</taxon>
        <taxon>Steinernematidae</taxon>
        <taxon>Steinernema</taxon>
    </lineage>
</organism>
<keyword evidence="4" id="KW-0808">Transferase</keyword>
<evidence type="ECO:0000256" key="6">
    <source>
        <dbReference type="ARBA" id="ARBA00022777"/>
    </source>
</evidence>
<dbReference type="GO" id="GO:0005524">
    <property type="term" value="F:ATP binding"/>
    <property type="evidence" value="ECO:0007669"/>
    <property type="project" value="UniProtKB-UniRule"/>
</dbReference>
<keyword evidence="7 11" id="KW-0067">ATP-binding</keyword>
<evidence type="ECO:0000256" key="11">
    <source>
        <dbReference type="PROSITE-ProRule" id="PRU10141"/>
    </source>
</evidence>
<dbReference type="FunFam" id="1.10.510.10:FF:001512">
    <property type="entry name" value="Receptor tyrosine-protein kinase erbB-2"/>
    <property type="match status" value="2"/>
</dbReference>
<dbReference type="InterPro" id="IPR017441">
    <property type="entry name" value="Protein_kinase_ATP_BS"/>
</dbReference>
<dbReference type="EC" id="2.7.10.1" evidence="3"/>
<feature type="transmembrane region" description="Helical" evidence="12">
    <location>
        <begin position="519"/>
        <end position="540"/>
    </location>
</feature>
<dbReference type="GO" id="GO:0004714">
    <property type="term" value="F:transmembrane receptor protein tyrosine kinase activity"/>
    <property type="evidence" value="ECO:0007669"/>
    <property type="project" value="UniProtKB-EC"/>
</dbReference>
<keyword evidence="12" id="KW-0812">Transmembrane</keyword>
<dbReference type="GO" id="GO:0061564">
    <property type="term" value="P:axon development"/>
    <property type="evidence" value="ECO:0007669"/>
    <property type="project" value="UniProtKB-ARBA"/>
</dbReference>
<dbReference type="PRINTS" id="PR00109">
    <property type="entry name" value="TYRKINASE"/>
</dbReference>
<feature type="transmembrane region" description="Helical" evidence="12">
    <location>
        <begin position="2319"/>
        <end position="2342"/>
    </location>
</feature>
<feature type="binding site" evidence="11">
    <location>
        <position position="2429"/>
    </location>
    <ligand>
        <name>ATP</name>
        <dbReference type="ChEBI" id="CHEBI:30616"/>
    </ligand>
</feature>
<evidence type="ECO:0000256" key="10">
    <source>
        <dbReference type="ARBA" id="ARBA00051243"/>
    </source>
</evidence>
<dbReference type="SUPFAM" id="SSF101912">
    <property type="entry name" value="Sema domain"/>
    <property type="match status" value="2"/>
</dbReference>
<keyword evidence="13" id="KW-0732">Signal</keyword>
<evidence type="ECO:0000256" key="4">
    <source>
        <dbReference type="ARBA" id="ARBA00022679"/>
    </source>
</evidence>
<dbReference type="InterPro" id="IPR001245">
    <property type="entry name" value="Ser-Thr/Tyr_kinase_cat_dom"/>
</dbReference>
<dbReference type="GO" id="GO:0048680">
    <property type="term" value="P:positive regulation of axon regeneration"/>
    <property type="evidence" value="ECO:0007669"/>
    <property type="project" value="UniProtKB-ARBA"/>
</dbReference>
<evidence type="ECO:0000256" key="1">
    <source>
        <dbReference type="ARBA" id="ARBA00004167"/>
    </source>
</evidence>
<sequence>MLTLRILLVLFMSSLARSLSNDGRIQRFAVFDNFVAIARSDSIGVYRHNGTNIDFSTSRYEIPLSNSSLESADRLLHLKIVTKAKLTYCGEDACWLCALKSTGTHHCQGYYVSRSGRKMASAECVLGDAYLTVRFVDTKGNASTVKFAISEEENTGPIYPRQQADDMEETRIRNQALLTSFRDNSFTYFVGSSERINEPACIISNTSNVCATFEKSVRVMRICDFDETEHLESKVEVSLECGGVHEYVAWDTAVAATYNGERDGFLSVVFASTASNVASVCDFLLRDLARHSKATWDVCQKVTSNNRQTCREYAAYGECKISTKNLAGTFSLCNRYSTNISSSSIEICSLQEYKKKYSLGDTHFWLENFQPFHGALQLSLNLYQNQLVSFIYHVRSESYFTLSKTAGGSSRIDRVISGANKAGRSVWNVAGVDAVTVQYNHLFRAVFFIRNDSVEAQPVACEALYKSCGDVPPRSAEDHLNCVWCQLGDEGFSRSASCPEPSLSVDTCQGSHSPVADPVVVVLSVTTALVLLIAVAYFVWRYKKKRGERKVEDIDRYPFAHASVFPQLYEACSAAYFAYRNLFESTNKQIDYNDLVTEFPPIGEGRYGQVYKGTYKKDGREITVACKTVNDLRSTCTGDFLREARAMSILDHPRVLEFVGICFDTEGYCRPTILVTKYMSHGDLCQYLRNKKNMITLGQLLGFGLEVAEGMEYIHSKNVIHRDLASRNCMLDDALHVCVADFGLSRFANEEEAGYQVRTSRPLPLSTLSIEALAEGHFSTKSDVWAFGNLLWELMTRGFPPWKGVSQEDLLLRLRRGERLPLQEYWPSLIYHRLMLPCWEESPEGRPTSSEILAEMGSVLEELKGRQQALIDTNYEVPNFKNAGRIQRFDALGDLVAIARSDSIGVYRHNGTNIDFSTSRYEIPLSNSSLESADRLLHLKIVTKAKLTYCGEDACWLCSLKPNGTHHCQGYYVSRSGRKMASVECVLGDAYLTVRFVDTKGNASTVKFAISEEENTGPIYPRQQADDMEGTRIRNQALLTSFRDNSFTYFVVSADRIDEPACLTTSRPNACTDFKKSVRIARVCDDDQTELLESKVEISLTCDSRYHDTVVWDTVLAAHYREYKAAVTVVVGSSSSDSAWICTYQLDDIVNLFERVWNICQNVTTSDREKCRNSISLECRITSRNSSGDYALCRKYVDSATYPSEVCTLKQFESYSNRRYWLEVFAPLLGDLMMSLHLNGSKLISIINHKATRSMFMLLRASNGSSAVERIMGDEFGDLGDPTYSSVVWSAARVDAVPLVFDSSSNAIFYCRSDSVEIQPITCNSLYKACTQIPSTKERDPLKCEWCQLSETKGFSRPKKSNEPGLSCPDSNIFVDKCPEDSKNAAQPAEEGPAIKIAISVGGTAAIVVLLVMAYFLWRWKKVRILEKRPLPKAVQKPHAEAIEDRNYPGCLVDQSLPYETFGGAYSDAYRLLFESSDKRINYDDLVMESNPIGEGRYGQVYRGIYKSRGGQTIVACKTISDWSASGTEDFLREARAMSVLDHPRVLEFIGICFDRELPSRPTVLVTRYMIHGDLCQYVKDTNNLITLGQLLGFGLEVAEGMEYIHSKNVIHRDLASRNCMLDDDLHVCVADFGLSRFANEEEAGYQVRNSRPLPLSTLSIEALAEGHFSTKSDVWAFGNLLWELMTRGFPPWKGVSQEDLLLRLRRGERLPLQEYWPSLIYHRLMLPCWEESPEDRPTSSEILAEMGSVLEELKGRQQALIDTNYEVVRTYYWKHDRCDVMLLLLFAVFSFVRSISTDVDRIQRLSAFHDLVATGRAGFVAVHRHNGTNVDLSLSLYKIARSTSSSNIGHLRLINQSKLTYCDTDACWLCYLKPNGTHHCQGYYVSRSGRKMASVECVLGDAYLTVRFVDTKGNASTVKLEISEEENSGPIYPMQQADDMEGSAIRDQSLVGSFHDDGFTYFLGSAERRHEPSCLLSTKPGDCTEYRRSIRVLRVCDADRTTHLESKTEITLSCDSESGNTALGSYYEEFNGIVTVVVGSPPSNIASICHFMLDDIVDRFKETWNICQNITDVNLKKCRHPGSHPECNITSKDFNGGFSLCRKCIDSTSSAIDVCSLHRYESHDDRHCWLENFTPLQGSANFYSLNLLQSDLVSVIEHSESDSTFVLRRFSNGSSRVDRMRGDDAGLYLSIPHVSSIRSVWHTVGIDAIPMVFDSFSKALFFSRNDSVEIQPITCRDLYKKCSQMLRQVEADPLDCVWCRTGGEEGFSLPRNVQGICPNADLFVGKCPDNDSLQISTAPESTTKADNEAPESGHELTFFLKMSGVALSAIVAVLVLLVVALRRWNKRRSSEVLAVTYSPLSQGYPLVQAPPLQGYEACGQSYLTLLQSFGKGKRINYKELAIDCNPIGHGHYGQVYKGMYKKGLVACKTVNDLRSTCTGDFLREAKAMSVLEHPRVLEFVGICFDTERHYPTILVTKYMSRGDLHNYISDKRNMITLGQLLGFGLEVAEGMEYIHSKNVIHRDLAARNCMLDDDLHVCVADFGLSRFANEEEAGYQVRTSRPLPLSTLSIEALAEGHFSTKSDVWAFGNLLWELMTRGFPPWKGVSQEDLLLRLRRGERLPLQEYWPSLIYHRLMLLCWEESPAKRPTFTETVMKMKSVFKDLSVRQSAQTENNYEVCDPRQEVLGRKASNRDLFIDIDVTVCYCQLQLFVMR</sequence>
<name>A0AA39ILI8_9BILA</name>
<comment type="subcellular location">
    <subcellularLocation>
        <location evidence="2">Endomembrane system</location>
    </subcellularLocation>
    <subcellularLocation>
        <location evidence="1">Membrane</location>
        <topology evidence="1">Single-pass membrane protein</topology>
    </subcellularLocation>
</comment>
<evidence type="ECO:0000256" key="8">
    <source>
        <dbReference type="ARBA" id="ARBA00023136"/>
    </source>
</evidence>
<dbReference type="Pfam" id="PF07714">
    <property type="entry name" value="PK_Tyr_Ser-Thr"/>
    <property type="match status" value="3"/>
</dbReference>
<dbReference type="InterPro" id="IPR036352">
    <property type="entry name" value="Semap_dom_sf"/>
</dbReference>
<evidence type="ECO:0000256" key="12">
    <source>
        <dbReference type="SAM" id="Phobius"/>
    </source>
</evidence>
<feature type="transmembrane region" description="Helical" evidence="12">
    <location>
        <begin position="1779"/>
        <end position="1797"/>
    </location>
</feature>
<dbReference type="SMART" id="SM00219">
    <property type="entry name" value="TyrKc"/>
    <property type="match status" value="3"/>
</dbReference>
<evidence type="ECO:0000256" key="5">
    <source>
        <dbReference type="ARBA" id="ARBA00022741"/>
    </source>
</evidence>
<accession>A0AA39ILI8</accession>
<evidence type="ECO:0000313" key="15">
    <source>
        <dbReference type="EMBL" id="KAK0426517.1"/>
    </source>
</evidence>
<dbReference type="PROSITE" id="PS50011">
    <property type="entry name" value="PROTEIN_KINASE_DOM"/>
    <property type="match status" value="3"/>
</dbReference>
<feature type="binding site" evidence="11">
    <location>
        <position position="627"/>
    </location>
    <ligand>
        <name>ATP</name>
        <dbReference type="ChEBI" id="CHEBI:30616"/>
    </ligand>
</feature>
<feature type="transmembrane region" description="Helical" evidence="12">
    <location>
        <begin position="1397"/>
        <end position="1418"/>
    </location>
</feature>
<keyword evidence="5 11" id="KW-0547">Nucleotide-binding</keyword>
<keyword evidence="9" id="KW-0829">Tyrosine-protein kinase</keyword>
<dbReference type="GO" id="GO:0007169">
    <property type="term" value="P:cell surface receptor protein tyrosine kinase signaling pathway"/>
    <property type="evidence" value="ECO:0007669"/>
    <property type="project" value="TreeGrafter"/>
</dbReference>
<feature type="binding site" evidence="11">
    <location>
        <position position="1518"/>
    </location>
    <ligand>
        <name>ATP</name>
        <dbReference type="ChEBI" id="CHEBI:30616"/>
    </ligand>
</feature>
<keyword evidence="12" id="KW-1133">Transmembrane helix</keyword>
<evidence type="ECO:0000313" key="16">
    <source>
        <dbReference type="Proteomes" id="UP001175271"/>
    </source>
</evidence>
<feature type="chain" id="PRO_5041348396" description="receptor protein-tyrosine kinase" evidence="13">
    <location>
        <begin position="19"/>
        <end position="2714"/>
    </location>
</feature>
<dbReference type="PROSITE" id="PS00107">
    <property type="entry name" value="PROTEIN_KINASE_ATP"/>
    <property type="match status" value="3"/>
</dbReference>
<evidence type="ECO:0000256" key="3">
    <source>
        <dbReference type="ARBA" id="ARBA00011902"/>
    </source>
</evidence>
<feature type="domain" description="Protein kinase" evidence="14">
    <location>
        <begin position="2402"/>
        <end position="2661"/>
    </location>
</feature>
<proteinExistence type="predicted"/>
<protein>
    <recommendedName>
        <fullName evidence="3">receptor protein-tyrosine kinase</fullName>
        <ecNumber evidence="3">2.7.10.1</ecNumber>
    </recommendedName>
</protein>
<keyword evidence="6" id="KW-0418">Kinase</keyword>
<evidence type="ECO:0000256" key="13">
    <source>
        <dbReference type="SAM" id="SignalP"/>
    </source>
</evidence>
<dbReference type="InterPro" id="IPR050122">
    <property type="entry name" value="RTK"/>
</dbReference>
<dbReference type="GO" id="GO:0043235">
    <property type="term" value="C:receptor complex"/>
    <property type="evidence" value="ECO:0007669"/>
    <property type="project" value="TreeGrafter"/>
</dbReference>
<evidence type="ECO:0000259" key="14">
    <source>
        <dbReference type="PROSITE" id="PS50011"/>
    </source>
</evidence>
<dbReference type="CDD" id="cd00192">
    <property type="entry name" value="PTKc"/>
    <property type="match status" value="3"/>
</dbReference>
<keyword evidence="8 12" id="KW-0472">Membrane</keyword>
<keyword evidence="16" id="KW-1185">Reference proteome</keyword>
<dbReference type="EMBL" id="JAUCMV010000001">
    <property type="protein sequence ID" value="KAK0426517.1"/>
    <property type="molecule type" value="Genomic_DNA"/>
</dbReference>
<dbReference type="Proteomes" id="UP001175271">
    <property type="component" value="Unassembled WGS sequence"/>
</dbReference>
<feature type="signal peptide" evidence="13">
    <location>
        <begin position="1"/>
        <end position="18"/>
    </location>
</feature>
<dbReference type="GO" id="GO:0005886">
    <property type="term" value="C:plasma membrane"/>
    <property type="evidence" value="ECO:0007669"/>
    <property type="project" value="TreeGrafter"/>
</dbReference>
<feature type="domain" description="Protein kinase" evidence="14">
    <location>
        <begin position="1487"/>
        <end position="1751"/>
    </location>
</feature>
<dbReference type="GO" id="GO:0012505">
    <property type="term" value="C:endomembrane system"/>
    <property type="evidence" value="ECO:0007669"/>
    <property type="project" value="UniProtKB-SubCell"/>
</dbReference>
<evidence type="ECO:0000256" key="7">
    <source>
        <dbReference type="ARBA" id="ARBA00022840"/>
    </source>
</evidence>
<comment type="catalytic activity">
    <reaction evidence="10">
        <text>L-tyrosyl-[protein] + ATP = O-phospho-L-tyrosyl-[protein] + ADP + H(+)</text>
        <dbReference type="Rhea" id="RHEA:10596"/>
        <dbReference type="Rhea" id="RHEA-COMP:10136"/>
        <dbReference type="Rhea" id="RHEA-COMP:20101"/>
        <dbReference type="ChEBI" id="CHEBI:15378"/>
        <dbReference type="ChEBI" id="CHEBI:30616"/>
        <dbReference type="ChEBI" id="CHEBI:46858"/>
        <dbReference type="ChEBI" id="CHEBI:61978"/>
        <dbReference type="ChEBI" id="CHEBI:456216"/>
        <dbReference type="EC" id="2.7.10.1"/>
    </reaction>
</comment>
<feature type="domain" description="Protein kinase" evidence="14">
    <location>
        <begin position="596"/>
        <end position="860"/>
    </location>
</feature>
<evidence type="ECO:0000256" key="9">
    <source>
        <dbReference type="ARBA" id="ARBA00023137"/>
    </source>
</evidence>
<dbReference type="Gene3D" id="1.10.510.10">
    <property type="entry name" value="Transferase(Phosphotransferase) domain 1"/>
    <property type="match status" value="3"/>
</dbReference>
<dbReference type="InterPro" id="IPR011009">
    <property type="entry name" value="Kinase-like_dom_sf"/>
</dbReference>
<dbReference type="InterPro" id="IPR020635">
    <property type="entry name" value="Tyr_kinase_cat_dom"/>
</dbReference>
<evidence type="ECO:0000256" key="2">
    <source>
        <dbReference type="ARBA" id="ARBA00004308"/>
    </source>
</evidence>
<dbReference type="PANTHER" id="PTHR24416">
    <property type="entry name" value="TYROSINE-PROTEIN KINASE RECEPTOR"/>
    <property type="match status" value="1"/>
</dbReference>
<comment type="caution">
    <text evidence="15">The sequence shown here is derived from an EMBL/GenBank/DDBJ whole genome shotgun (WGS) entry which is preliminary data.</text>
</comment>
<dbReference type="InterPro" id="IPR000719">
    <property type="entry name" value="Prot_kinase_dom"/>
</dbReference>
<dbReference type="InterPro" id="IPR008266">
    <property type="entry name" value="Tyr_kinase_AS"/>
</dbReference>
<dbReference type="PROSITE" id="PS00109">
    <property type="entry name" value="PROTEIN_KINASE_TYR"/>
    <property type="match status" value="3"/>
</dbReference>
<dbReference type="SUPFAM" id="SSF56112">
    <property type="entry name" value="Protein kinase-like (PK-like)"/>
    <property type="match status" value="3"/>
</dbReference>
<gene>
    <name evidence="15" type="ORF">QR680_009750</name>
</gene>
<dbReference type="PANTHER" id="PTHR24416:SF617">
    <property type="entry name" value="RET ONCOGENE, ISOFORM A"/>
    <property type="match status" value="1"/>
</dbReference>
<reference evidence="15" key="1">
    <citation type="submission" date="2023-06" db="EMBL/GenBank/DDBJ databases">
        <title>Genomic analysis of the entomopathogenic nematode Steinernema hermaphroditum.</title>
        <authorList>
            <person name="Schwarz E.M."/>
            <person name="Heppert J.K."/>
            <person name="Baniya A."/>
            <person name="Schwartz H.T."/>
            <person name="Tan C.-H."/>
            <person name="Antoshechkin I."/>
            <person name="Sternberg P.W."/>
            <person name="Goodrich-Blair H."/>
            <person name="Dillman A.R."/>
        </authorList>
    </citation>
    <scope>NUCLEOTIDE SEQUENCE</scope>
    <source>
        <strain evidence="15">PS9179</strain>
        <tissue evidence="15">Whole animal</tissue>
    </source>
</reference>